<dbReference type="InterPro" id="IPR002300">
    <property type="entry name" value="aa-tRNA-synth_Ia"/>
</dbReference>
<dbReference type="NCBIfam" id="TIGR00422">
    <property type="entry name" value="valS"/>
    <property type="match status" value="1"/>
</dbReference>
<comment type="catalytic activity">
    <reaction evidence="10">
        <text>tRNA(Val) + L-valine + ATP = L-valyl-tRNA(Val) + AMP + diphosphate</text>
        <dbReference type="Rhea" id="RHEA:10704"/>
        <dbReference type="Rhea" id="RHEA-COMP:9672"/>
        <dbReference type="Rhea" id="RHEA-COMP:9708"/>
        <dbReference type="ChEBI" id="CHEBI:30616"/>
        <dbReference type="ChEBI" id="CHEBI:33019"/>
        <dbReference type="ChEBI" id="CHEBI:57762"/>
        <dbReference type="ChEBI" id="CHEBI:78442"/>
        <dbReference type="ChEBI" id="CHEBI:78537"/>
        <dbReference type="ChEBI" id="CHEBI:456215"/>
        <dbReference type="EC" id="6.1.1.9"/>
    </reaction>
</comment>
<dbReference type="EMBL" id="PEZL01000004">
    <property type="protein sequence ID" value="PIS13726.1"/>
    <property type="molecule type" value="Genomic_DNA"/>
</dbReference>
<dbReference type="FunFam" id="3.40.50.620:FF:000032">
    <property type="entry name" value="Valine--tRNA ligase"/>
    <property type="match status" value="1"/>
</dbReference>
<evidence type="ECO:0000256" key="11">
    <source>
        <dbReference type="NCBIfam" id="TIGR00422"/>
    </source>
</evidence>
<dbReference type="SUPFAM" id="SSF47323">
    <property type="entry name" value="Anticodon-binding domain of a subclass of class I aminoacyl-tRNA synthetases"/>
    <property type="match status" value="1"/>
</dbReference>
<proteinExistence type="inferred from homology"/>
<dbReference type="SUPFAM" id="SSF50677">
    <property type="entry name" value="ValRS/IleRS/LeuRS editing domain"/>
    <property type="match status" value="1"/>
</dbReference>
<evidence type="ECO:0000256" key="8">
    <source>
        <dbReference type="ARBA" id="ARBA00022917"/>
    </source>
</evidence>
<keyword evidence="4" id="KW-0963">Cytoplasm</keyword>
<dbReference type="PRINTS" id="PR00986">
    <property type="entry name" value="TRNASYNTHVAL"/>
</dbReference>
<comment type="caution">
    <text evidence="15">The sequence shown here is derived from an EMBL/GenBank/DDBJ whole genome shotgun (WGS) entry which is preliminary data.</text>
</comment>
<dbReference type="GO" id="GO:0002161">
    <property type="term" value="F:aminoacyl-tRNA deacylase activity"/>
    <property type="evidence" value="ECO:0007669"/>
    <property type="project" value="InterPro"/>
</dbReference>
<dbReference type="InterPro" id="IPR009008">
    <property type="entry name" value="Val/Leu/Ile-tRNA-synth_edit"/>
</dbReference>
<dbReference type="InterPro" id="IPR009080">
    <property type="entry name" value="tRNAsynth_Ia_anticodon-bd"/>
</dbReference>
<keyword evidence="6 12" id="KW-0547">Nucleotide-binding</keyword>
<evidence type="ECO:0000256" key="1">
    <source>
        <dbReference type="ARBA" id="ARBA00004496"/>
    </source>
</evidence>
<dbReference type="InterPro" id="IPR002303">
    <property type="entry name" value="Valyl-tRNA_ligase"/>
</dbReference>
<evidence type="ECO:0000313" key="15">
    <source>
        <dbReference type="EMBL" id="PIS13726.1"/>
    </source>
</evidence>
<dbReference type="PANTHER" id="PTHR11946:SF93">
    <property type="entry name" value="VALINE--TRNA LIGASE, CHLOROPLASTIC_MITOCHONDRIAL 2"/>
    <property type="match status" value="1"/>
</dbReference>
<dbReference type="GO" id="GO:0004832">
    <property type="term" value="F:valine-tRNA ligase activity"/>
    <property type="evidence" value="ECO:0007669"/>
    <property type="project" value="UniProtKB-UniRule"/>
</dbReference>
<keyword evidence="5 12" id="KW-0436">Ligase</keyword>
<organism evidence="15 16">
    <name type="scientific">Candidatus Tagabacteria bacterium CG09_land_8_20_14_0_10_41_14</name>
    <dbReference type="NCBI Taxonomy" id="1975021"/>
    <lineage>
        <taxon>Bacteria</taxon>
        <taxon>Candidatus Tagaibacteriota</taxon>
    </lineage>
</organism>
<evidence type="ECO:0000256" key="10">
    <source>
        <dbReference type="ARBA" id="ARBA00047552"/>
    </source>
</evidence>
<evidence type="ECO:0000259" key="13">
    <source>
        <dbReference type="Pfam" id="PF00133"/>
    </source>
</evidence>
<feature type="domain" description="Methionyl/Valyl/Leucyl/Isoleucyl-tRNA synthetase anticodon-binding" evidence="14">
    <location>
        <begin position="667"/>
        <end position="766"/>
    </location>
</feature>
<dbReference type="GO" id="GO:0005829">
    <property type="term" value="C:cytosol"/>
    <property type="evidence" value="ECO:0007669"/>
    <property type="project" value="TreeGrafter"/>
</dbReference>
<dbReference type="PROSITE" id="PS00178">
    <property type="entry name" value="AA_TRNA_LIGASE_I"/>
    <property type="match status" value="1"/>
</dbReference>
<evidence type="ECO:0000256" key="3">
    <source>
        <dbReference type="ARBA" id="ARBA00013169"/>
    </source>
</evidence>
<keyword evidence="8 12" id="KW-0648">Protein biosynthesis</keyword>
<dbReference type="CDD" id="cd07962">
    <property type="entry name" value="Anticodon_Ia_Val"/>
    <property type="match status" value="1"/>
</dbReference>
<evidence type="ECO:0000256" key="5">
    <source>
        <dbReference type="ARBA" id="ARBA00022598"/>
    </source>
</evidence>
<dbReference type="InterPro" id="IPR001412">
    <property type="entry name" value="aa-tRNA-synth_I_CS"/>
</dbReference>
<comment type="similarity">
    <text evidence="12">Belongs to the class-I aminoacyl-tRNA synthetase family.</text>
</comment>
<dbReference type="AlphaFoldDB" id="A0A2H0WM41"/>
<accession>A0A2H0WM41</accession>
<keyword evidence="7 12" id="KW-0067">ATP-binding</keyword>
<evidence type="ECO:0000256" key="9">
    <source>
        <dbReference type="ARBA" id="ARBA00023146"/>
    </source>
</evidence>
<evidence type="ECO:0000256" key="7">
    <source>
        <dbReference type="ARBA" id="ARBA00022840"/>
    </source>
</evidence>
<dbReference type="GO" id="GO:0006438">
    <property type="term" value="P:valyl-tRNA aminoacylation"/>
    <property type="evidence" value="ECO:0007669"/>
    <property type="project" value="UniProtKB-UniRule"/>
</dbReference>
<comment type="subcellular location">
    <subcellularLocation>
        <location evidence="1">Cytoplasm</location>
    </subcellularLocation>
</comment>
<dbReference type="InterPro" id="IPR014729">
    <property type="entry name" value="Rossmann-like_a/b/a_fold"/>
</dbReference>
<protein>
    <recommendedName>
        <fullName evidence="3 11">Valine--tRNA ligase</fullName>
        <ecNumber evidence="3 11">6.1.1.9</ecNumber>
    </recommendedName>
</protein>
<keyword evidence="9 12" id="KW-0030">Aminoacyl-tRNA synthetase</keyword>
<dbReference type="SUPFAM" id="SSF52374">
    <property type="entry name" value="Nucleotidylyl transferase"/>
    <property type="match status" value="1"/>
</dbReference>
<dbReference type="EC" id="6.1.1.9" evidence="3 11"/>
<dbReference type="Pfam" id="PF00133">
    <property type="entry name" value="tRNA-synt_1"/>
    <property type="match status" value="1"/>
</dbReference>
<feature type="domain" description="Aminoacyl-tRNA synthetase class Ia" evidence="13">
    <location>
        <begin position="17"/>
        <end position="610"/>
    </location>
</feature>
<dbReference type="Pfam" id="PF08264">
    <property type="entry name" value="Anticodon_1"/>
    <property type="match status" value="1"/>
</dbReference>
<dbReference type="Proteomes" id="UP000230353">
    <property type="component" value="Unassembled WGS sequence"/>
</dbReference>
<evidence type="ECO:0000256" key="2">
    <source>
        <dbReference type="ARBA" id="ARBA00011245"/>
    </source>
</evidence>
<reference evidence="16" key="1">
    <citation type="submission" date="2017-09" db="EMBL/GenBank/DDBJ databases">
        <title>Depth-based differentiation of microbial function through sediment-hosted aquifers and enrichment of novel symbionts in the deep terrestrial subsurface.</title>
        <authorList>
            <person name="Probst A.J."/>
            <person name="Ladd B."/>
            <person name="Jarett J.K."/>
            <person name="Geller-Mcgrath D.E."/>
            <person name="Sieber C.M.K."/>
            <person name="Emerson J.B."/>
            <person name="Anantharaman K."/>
            <person name="Thomas B.C."/>
            <person name="Malmstrom R."/>
            <person name="Stieglmeier M."/>
            <person name="Klingl A."/>
            <person name="Woyke T."/>
            <person name="Ryan C.M."/>
            <person name="Banfield J.F."/>
        </authorList>
    </citation>
    <scope>NUCLEOTIDE SEQUENCE [LARGE SCALE GENOMIC DNA]</scope>
</reference>
<dbReference type="PANTHER" id="PTHR11946">
    <property type="entry name" value="VALYL-TRNA SYNTHETASES"/>
    <property type="match status" value="1"/>
</dbReference>
<dbReference type="InterPro" id="IPR013155">
    <property type="entry name" value="M/V/L/I-tRNA-synth_anticd-bd"/>
</dbReference>
<evidence type="ECO:0000256" key="4">
    <source>
        <dbReference type="ARBA" id="ARBA00022490"/>
    </source>
</evidence>
<dbReference type="InterPro" id="IPR033705">
    <property type="entry name" value="Anticodon_Ia_Val"/>
</dbReference>
<gene>
    <name evidence="15" type="ORF">COT67_00175</name>
</gene>
<dbReference type="GO" id="GO:0005524">
    <property type="term" value="F:ATP binding"/>
    <property type="evidence" value="ECO:0007669"/>
    <property type="project" value="UniProtKB-KW"/>
</dbReference>
<evidence type="ECO:0000256" key="6">
    <source>
        <dbReference type="ARBA" id="ARBA00022741"/>
    </source>
</evidence>
<dbReference type="NCBIfam" id="NF004349">
    <property type="entry name" value="PRK05729.1"/>
    <property type="match status" value="1"/>
</dbReference>
<evidence type="ECO:0000313" key="16">
    <source>
        <dbReference type="Proteomes" id="UP000230353"/>
    </source>
</evidence>
<sequence>MSNKIEGPYNPKEIEEKIYKIWEDSGSFKPQGTNETYSIVIPPPNITGSLHMGHALNASVQDILIRKKRMEGRKTLWLPGTDHAGIATQNAVEKNLIKKEGKTRHDLGREKFVEKIWEWKEKYGNEILNQFKKLGCSCDWSRSRFTMDKEYQKWVQKAFLHYYKKGWIYQGEKTINWCPKCQTSLSDLELEYKEEKTKLWFIKYPISGNSKSKTLNSKQIQNSKFKIQNSDYIIVATTRPETMLGDTAVAVNPKDERYKKLIGKEVFLPIVNKKIPVIADRGVDSQFGTGAMKVTPAHDLHDFEIGEKHNLEKKQVIGPDGRMTKLAGKYAGMKIKEAREKIVEDMKKIGILEKIEPYKHNLSVCYRCGAATEPILSKQWFLKMKELAKKAAKAVKSGKVVFHPKKWEKNYLNWLKPEKDEPKDWCISRQLWWGHQLPIFYCDKKQKEFSISNFQFPNKSQIKNSKNKNDPENLEIRNSDLEIYVGDNPPENYIQVSDVLDTWFSSALWPFATMNEKDLKEFYPTNTLSTARDIINLWVARMVFSGLEFTGHEPFKDVIIHPTILTKEGKRMSKSLGTGIDPMKYVEQYGADATRFGLIWQIMGSQDIHWAEEHVIAGKKFCNKLWNIARFVLTQNENFQPIFPATRDLAQRDNFQSIFNDKISNEDEKILEQMKKLVQSTNQNIESFKFGQALRDLYEFIWHEFADKYIEYSKTKDDEETKRVLAYILTTCLKLLHPFMPHITEEIWSKLPMKDKKLLIVTKYPQD</sequence>
<evidence type="ECO:0000259" key="14">
    <source>
        <dbReference type="Pfam" id="PF08264"/>
    </source>
</evidence>
<dbReference type="CDD" id="cd00817">
    <property type="entry name" value="ValRS_core"/>
    <property type="match status" value="1"/>
</dbReference>
<dbReference type="Gene3D" id="1.10.730.10">
    <property type="entry name" value="Isoleucyl-tRNA Synthetase, Domain 1"/>
    <property type="match status" value="1"/>
</dbReference>
<dbReference type="Gene3D" id="3.90.740.10">
    <property type="entry name" value="Valyl/Leucyl/Isoleucyl-tRNA synthetase, editing domain"/>
    <property type="match status" value="1"/>
</dbReference>
<name>A0A2H0WM41_9BACT</name>
<dbReference type="Gene3D" id="3.40.50.620">
    <property type="entry name" value="HUPs"/>
    <property type="match status" value="2"/>
</dbReference>
<comment type="subunit">
    <text evidence="2">Monomer.</text>
</comment>
<evidence type="ECO:0000256" key="12">
    <source>
        <dbReference type="RuleBase" id="RU363035"/>
    </source>
</evidence>